<feature type="region of interest" description="Disordered" evidence="6">
    <location>
        <begin position="385"/>
        <end position="492"/>
    </location>
</feature>
<evidence type="ECO:0000256" key="1">
    <source>
        <dbReference type="ARBA" id="ARBA00004123"/>
    </source>
</evidence>
<dbReference type="PANTHER" id="PTHR15835">
    <property type="entry name" value="NUCLEAR-INTERACTING PARTNER OF ALK"/>
    <property type="match status" value="1"/>
</dbReference>
<gene>
    <name evidence="9" type="ORF">RhiXN_02875</name>
</gene>
<feature type="region of interest" description="Disordered" evidence="6">
    <location>
        <begin position="520"/>
        <end position="539"/>
    </location>
</feature>
<feature type="domain" description="NuBaID C-terminal" evidence="8">
    <location>
        <begin position="492"/>
        <end position="592"/>
    </location>
</feature>
<protein>
    <submittedName>
        <fullName evidence="9">C3HC zinc finger-like protein</fullName>
    </submittedName>
</protein>
<feature type="region of interest" description="Disordered" evidence="6">
    <location>
        <begin position="590"/>
        <end position="624"/>
    </location>
</feature>
<sequence>MQSVSSSGIQSDLTATTIATTGASTSSLFPSSRITKRKLQDALDALDDATSPSDSGVRRRGEGDGRPSPSNGQTPQFTLHWRNTAFTWDENLGTSSKPRVVCYITLAPVKSCVHLFTYVQRTPVICTVSIIPQPQLKTPIPIPVSITGIPATTDGTPGRPSISHPFALAPNTNLANKLTIPIYRPASVSDFLERLSTFKLSTYRDKPAAIDAVAAARCGWRNEGGKDRLTCNVCGAAWIVGNATGMTREAARHVTSLVQNHKNSCPWRLRQCDPSIYRLPLKGSSALIRDIGKRATSLPYAIERVSIKHPLSDSELEVLSAEMARIEVSHDDTAPFDSATQITPSHYTGSDLSQNAIILALFGWEQHSPATKQTSFSSLDLVRNRSSSRLGHARSTSGNGSGRSTPIPQGSTTLERKSSGSVRNVAFADSPQRRLGKGREYEPAPLSAIESTSGDDESVTISHEAEPIHSPVRTSTSRREGSGGSGDGQGKDDMIQCVLCQRRIGLWAFISPATSVQPISEPAVSESTTSTPMRVPSSPSPRFLDVLREHRAFCPYVIRTSPLTIPNDEAPSAEVEGWKMIVGIISRSKRRESIGETSTTNPFRESTPGQNGVESAVSRVKRSPGGSRDLLRYVKGLLA</sequence>
<keyword evidence="3" id="KW-0863">Zinc-finger</keyword>
<dbReference type="EMBL" id="CP059660">
    <property type="protein sequence ID" value="QRW17951.1"/>
    <property type="molecule type" value="Genomic_DNA"/>
</dbReference>
<evidence type="ECO:0000259" key="7">
    <source>
        <dbReference type="Pfam" id="PF07967"/>
    </source>
</evidence>
<name>A0A8H8STJ4_9AGAM</name>
<feature type="compositionally biased region" description="Basic and acidic residues" evidence="6">
    <location>
        <begin position="56"/>
        <end position="65"/>
    </location>
</feature>
<dbReference type="Proteomes" id="UP000650533">
    <property type="component" value="Chromosome 3"/>
</dbReference>
<evidence type="ECO:0000256" key="4">
    <source>
        <dbReference type="ARBA" id="ARBA00022833"/>
    </source>
</evidence>
<dbReference type="InterPro" id="IPR013909">
    <property type="entry name" value="NuBaID_C"/>
</dbReference>
<proteinExistence type="predicted"/>
<accession>A0A8H8STJ4</accession>
<dbReference type="Pfam" id="PF08600">
    <property type="entry name" value="NuBaID_C"/>
    <property type="match status" value="1"/>
</dbReference>
<evidence type="ECO:0000256" key="2">
    <source>
        <dbReference type="ARBA" id="ARBA00022723"/>
    </source>
</evidence>
<evidence type="ECO:0000259" key="8">
    <source>
        <dbReference type="Pfam" id="PF08600"/>
    </source>
</evidence>
<evidence type="ECO:0000256" key="6">
    <source>
        <dbReference type="SAM" id="MobiDB-lite"/>
    </source>
</evidence>
<feature type="compositionally biased region" description="Polar residues" evidence="6">
    <location>
        <begin position="68"/>
        <end position="77"/>
    </location>
</feature>
<dbReference type="KEGG" id="rsx:RhiXN_02875"/>
<evidence type="ECO:0000313" key="10">
    <source>
        <dbReference type="Proteomes" id="UP000650533"/>
    </source>
</evidence>
<dbReference type="PANTHER" id="PTHR15835:SF6">
    <property type="entry name" value="ZINC FINGER C3HC-TYPE PROTEIN 1"/>
    <property type="match status" value="1"/>
</dbReference>
<dbReference type="InterPro" id="IPR012935">
    <property type="entry name" value="NuBaID_N"/>
</dbReference>
<organism evidence="9 10">
    <name type="scientific">Rhizoctonia solani</name>
    <dbReference type="NCBI Taxonomy" id="456999"/>
    <lineage>
        <taxon>Eukaryota</taxon>
        <taxon>Fungi</taxon>
        <taxon>Dikarya</taxon>
        <taxon>Basidiomycota</taxon>
        <taxon>Agaricomycotina</taxon>
        <taxon>Agaricomycetes</taxon>
        <taxon>Cantharellales</taxon>
        <taxon>Ceratobasidiaceae</taxon>
        <taxon>Rhizoctonia</taxon>
    </lineage>
</organism>
<keyword evidence="5" id="KW-0539">Nucleus</keyword>
<feature type="domain" description="C3HC-type" evidence="7">
    <location>
        <begin position="185"/>
        <end position="300"/>
    </location>
</feature>
<comment type="subcellular location">
    <subcellularLocation>
        <location evidence="1">Nucleus</location>
    </subcellularLocation>
</comment>
<feature type="region of interest" description="Disordered" evidence="6">
    <location>
        <begin position="44"/>
        <end position="77"/>
    </location>
</feature>
<feature type="compositionally biased region" description="Polar residues" evidence="6">
    <location>
        <begin position="595"/>
        <end position="613"/>
    </location>
</feature>
<reference evidence="9" key="1">
    <citation type="submission" date="2020-05" db="EMBL/GenBank/DDBJ databases">
        <title>Evolutionary and genomic comparisons of hybrid uninucleate and nonhybrid Rhizoctonia fungi.</title>
        <authorList>
            <person name="Li C."/>
            <person name="Chen X."/>
        </authorList>
    </citation>
    <scope>NUCLEOTIDE SEQUENCE</scope>
    <source>
        <strain evidence="9">AG-1 IA</strain>
    </source>
</reference>
<evidence type="ECO:0000256" key="3">
    <source>
        <dbReference type="ARBA" id="ARBA00022771"/>
    </source>
</evidence>
<dbReference type="GeneID" id="67025155"/>
<feature type="compositionally biased region" description="Low complexity" evidence="6">
    <location>
        <begin position="394"/>
        <end position="405"/>
    </location>
</feature>
<dbReference type="GO" id="GO:0005634">
    <property type="term" value="C:nucleus"/>
    <property type="evidence" value="ECO:0007669"/>
    <property type="project" value="UniProtKB-SubCell"/>
</dbReference>
<evidence type="ECO:0000313" key="9">
    <source>
        <dbReference type="EMBL" id="QRW17951.1"/>
    </source>
</evidence>
<keyword evidence="4" id="KW-0862">Zinc</keyword>
<dbReference type="AlphaFoldDB" id="A0A8H8STJ4"/>
<dbReference type="RefSeq" id="XP_043178188.1">
    <property type="nucleotide sequence ID" value="XM_043322692.1"/>
</dbReference>
<dbReference type="Pfam" id="PF07967">
    <property type="entry name" value="zf-C3HC"/>
    <property type="match status" value="1"/>
</dbReference>
<evidence type="ECO:0000256" key="5">
    <source>
        <dbReference type="ARBA" id="ARBA00023242"/>
    </source>
</evidence>
<dbReference type="GO" id="GO:0008270">
    <property type="term" value="F:zinc ion binding"/>
    <property type="evidence" value="ECO:0007669"/>
    <property type="project" value="UniProtKB-KW"/>
</dbReference>
<keyword evidence="2" id="KW-0479">Metal-binding</keyword>